<evidence type="ECO:0000313" key="2">
    <source>
        <dbReference type="Proteomes" id="UP000789920"/>
    </source>
</evidence>
<comment type="caution">
    <text evidence="1">The sequence shown here is derived from an EMBL/GenBank/DDBJ whole genome shotgun (WGS) entry which is preliminary data.</text>
</comment>
<feature type="non-terminal residue" evidence="1">
    <location>
        <position position="48"/>
    </location>
</feature>
<organism evidence="1 2">
    <name type="scientific">Racocetra persica</name>
    <dbReference type="NCBI Taxonomy" id="160502"/>
    <lineage>
        <taxon>Eukaryota</taxon>
        <taxon>Fungi</taxon>
        <taxon>Fungi incertae sedis</taxon>
        <taxon>Mucoromycota</taxon>
        <taxon>Glomeromycotina</taxon>
        <taxon>Glomeromycetes</taxon>
        <taxon>Diversisporales</taxon>
        <taxon>Gigasporaceae</taxon>
        <taxon>Racocetra</taxon>
    </lineage>
</organism>
<gene>
    <name evidence="1" type="ORF">RPERSI_LOCUS24006</name>
</gene>
<keyword evidence="2" id="KW-1185">Reference proteome</keyword>
<accession>A0ACA9RX52</accession>
<proteinExistence type="predicted"/>
<dbReference type="EMBL" id="CAJVQC010076223">
    <property type="protein sequence ID" value="CAG8814517.1"/>
    <property type="molecule type" value="Genomic_DNA"/>
</dbReference>
<dbReference type="Proteomes" id="UP000789920">
    <property type="component" value="Unassembled WGS sequence"/>
</dbReference>
<name>A0ACA9RX52_9GLOM</name>
<protein>
    <submittedName>
        <fullName evidence="1">15480_t:CDS:1</fullName>
    </submittedName>
</protein>
<reference evidence="1" key="1">
    <citation type="submission" date="2021-06" db="EMBL/GenBank/DDBJ databases">
        <authorList>
            <person name="Kallberg Y."/>
            <person name="Tangrot J."/>
            <person name="Rosling A."/>
        </authorList>
    </citation>
    <scope>NUCLEOTIDE SEQUENCE</scope>
    <source>
        <strain evidence="1">MA461A</strain>
    </source>
</reference>
<feature type="non-terminal residue" evidence="1">
    <location>
        <position position="1"/>
    </location>
</feature>
<evidence type="ECO:0000313" key="1">
    <source>
        <dbReference type="EMBL" id="CAG8814517.1"/>
    </source>
</evidence>
<sequence>RLRSKIRERLRSETREKTYKEIMLAHRDALTNLNISLCKECLYPIKLK</sequence>